<gene>
    <name evidence="1" type="ORF">Patl1_12068</name>
</gene>
<comment type="caution">
    <text evidence="1">The sequence shown here is derived from an EMBL/GenBank/DDBJ whole genome shotgun (WGS) entry which is preliminary data.</text>
</comment>
<dbReference type="Proteomes" id="UP001164250">
    <property type="component" value="Chromosome 12"/>
</dbReference>
<sequence length="132" mass="14252">MYSLVQCTQGLSIRDCFICIQEPDSQLPWCCGGKKGGRVLTPSCNVRFELYLYVNETFISTLALPSASEPPHLPLVPPAPGSVTRSHAPPPTLPSHELDDEGFASKALQHLLLSFAIANSVVWIGLIYGNGS</sequence>
<organism evidence="1 2">
    <name type="scientific">Pistacia atlantica</name>
    <dbReference type="NCBI Taxonomy" id="434234"/>
    <lineage>
        <taxon>Eukaryota</taxon>
        <taxon>Viridiplantae</taxon>
        <taxon>Streptophyta</taxon>
        <taxon>Embryophyta</taxon>
        <taxon>Tracheophyta</taxon>
        <taxon>Spermatophyta</taxon>
        <taxon>Magnoliopsida</taxon>
        <taxon>eudicotyledons</taxon>
        <taxon>Gunneridae</taxon>
        <taxon>Pentapetalae</taxon>
        <taxon>rosids</taxon>
        <taxon>malvids</taxon>
        <taxon>Sapindales</taxon>
        <taxon>Anacardiaceae</taxon>
        <taxon>Pistacia</taxon>
    </lineage>
</organism>
<evidence type="ECO:0000313" key="2">
    <source>
        <dbReference type="Proteomes" id="UP001164250"/>
    </source>
</evidence>
<name>A0ACC1A3H6_9ROSI</name>
<protein>
    <submittedName>
        <fullName evidence="1">Uncharacterized protein</fullName>
    </submittedName>
</protein>
<proteinExistence type="predicted"/>
<dbReference type="EMBL" id="CM047908">
    <property type="protein sequence ID" value="KAJ0081490.1"/>
    <property type="molecule type" value="Genomic_DNA"/>
</dbReference>
<reference evidence="2" key="1">
    <citation type="journal article" date="2023" name="G3 (Bethesda)">
        <title>Genome assembly and association tests identify interacting loci associated with vigor, precocity, and sex in interspecific pistachio rootstocks.</title>
        <authorList>
            <person name="Palmer W."/>
            <person name="Jacygrad E."/>
            <person name="Sagayaradj S."/>
            <person name="Cavanaugh K."/>
            <person name="Han R."/>
            <person name="Bertier L."/>
            <person name="Beede B."/>
            <person name="Kafkas S."/>
            <person name="Golino D."/>
            <person name="Preece J."/>
            <person name="Michelmore R."/>
        </authorList>
    </citation>
    <scope>NUCLEOTIDE SEQUENCE [LARGE SCALE GENOMIC DNA]</scope>
</reference>
<keyword evidence="2" id="KW-1185">Reference proteome</keyword>
<evidence type="ECO:0000313" key="1">
    <source>
        <dbReference type="EMBL" id="KAJ0081490.1"/>
    </source>
</evidence>
<accession>A0ACC1A3H6</accession>